<evidence type="ECO:0000259" key="1">
    <source>
        <dbReference type="Pfam" id="PF13460"/>
    </source>
</evidence>
<evidence type="ECO:0000313" key="3">
    <source>
        <dbReference type="Proteomes" id="UP000276133"/>
    </source>
</evidence>
<dbReference type="STRING" id="10195.A0A3M7PLJ8"/>
<dbReference type="Gene3D" id="3.40.50.720">
    <property type="entry name" value="NAD(P)-binding Rossmann-like Domain"/>
    <property type="match status" value="1"/>
</dbReference>
<feature type="domain" description="NAD(P)-binding" evidence="1">
    <location>
        <begin position="7"/>
        <end position="205"/>
    </location>
</feature>
<accession>A0A3M7PLJ8</accession>
<dbReference type="GO" id="GO:0003824">
    <property type="term" value="F:catalytic activity"/>
    <property type="evidence" value="ECO:0007669"/>
    <property type="project" value="UniProtKB-ARBA"/>
</dbReference>
<dbReference type="SUPFAM" id="SSF51735">
    <property type="entry name" value="NAD(P)-binding Rossmann-fold domains"/>
    <property type="match status" value="1"/>
</dbReference>
<dbReference type="InterPro" id="IPR016040">
    <property type="entry name" value="NAD(P)-bd_dom"/>
</dbReference>
<comment type="caution">
    <text evidence="2">The sequence shown here is derived from an EMBL/GenBank/DDBJ whole genome shotgun (WGS) entry which is preliminary data.</text>
</comment>
<sequence>MKIAVFGSTGNTGLQLVSQILERGDECTALVRNPAKLAQHESNKNLKIVKCDILNSEEVASHIAGHDCVLSTLGVAGIALFKITFYQDSIKAIIEAMRKANLKRLICLTSFYSKPDNIYPMMYKMVMRPMLGRHLDSMNEMEEYLFNQCSDIDYTIVRPPRLLDAAISDSEVKVNENAYFFPDYSTKSQIPRANVAKFMLEALDKNLYVKQGVAIDLVK</sequence>
<dbReference type="InterPro" id="IPR036291">
    <property type="entry name" value="NAD(P)-bd_dom_sf"/>
</dbReference>
<gene>
    <name evidence="2" type="ORF">BpHYR1_048297</name>
</gene>
<name>A0A3M7PLJ8_BRAPC</name>
<proteinExistence type="predicted"/>
<dbReference type="PANTHER" id="PTHR15020:SF50">
    <property type="entry name" value="UPF0659 PROTEIN YMR090W"/>
    <property type="match status" value="1"/>
</dbReference>
<protein>
    <submittedName>
        <fullName evidence="2">Flavin reductase (NADPH)-like</fullName>
    </submittedName>
</protein>
<dbReference type="AlphaFoldDB" id="A0A3M7PLJ8"/>
<organism evidence="2 3">
    <name type="scientific">Brachionus plicatilis</name>
    <name type="common">Marine rotifer</name>
    <name type="synonym">Brachionus muelleri</name>
    <dbReference type="NCBI Taxonomy" id="10195"/>
    <lineage>
        <taxon>Eukaryota</taxon>
        <taxon>Metazoa</taxon>
        <taxon>Spiralia</taxon>
        <taxon>Gnathifera</taxon>
        <taxon>Rotifera</taxon>
        <taxon>Eurotatoria</taxon>
        <taxon>Monogononta</taxon>
        <taxon>Pseudotrocha</taxon>
        <taxon>Ploima</taxon>
        <taxon>Brachionidae</taxon>
        <taxon>Brachionus</taxon>
    </lineage>
</organism>
<keyword evidence="3" id="KW-1185">Reference proteome</keyword>
<dbReference type="Pfam" id="PF13460">
    <property type="entry name" value="NAD_binding_10"/>
    <property type="match status" value="1"/>
</dbReference>
<dbReference type="Proteomes" id="UP000276133">
    <property type="component" value="Unassembled WGS sequence"/>
</dbReference>
<reference evidence="2 3" key="1">
    <citation type="journal article" date="2018" name="Sci. Rep.">
        <title>Genomic signatures of local adaptation to the degree of environmental predictability in rotifers.</title>
        <authorList>
            <person name="Franch-Gras L."/>
            <person name="Hahn C."/>
            <person name="Garcia-Roger E.M."/>
            <person name="Carmona M.J."/>
            <person name="Serra M."/>
            <person name="Gomez A."/>
        </authorList>
    </citation>
    <scope>NUCLEOTIDE SEQUENCE [LARGE SCALE GENOMIC DNA]</scope>
    <source>
        <strain evidence="2">HYR1</strain>
    </source>
</reference>
<dbReference type="PANTHER" id="PTHR15020">
    <property type="entry name" value="FLAVIN REDUCTASE-RELATED"/>
    <property type="match status" value="1"/>
</dbReference>
<evidence type="ECO:0000313" key="2">
    <source>
        <dbReference type="EMBL" id="RMZ99644.1"/>
    </source>
</evidence>
<dbReference type="EMBL" id="REGN01010125">
    <property type="protein sequence ID" value="RMZ99644.1"/>
    <property type="molecule type" value="Genomic_DNA"/>
</dbReference>
<dbReference type="OrthoDB" id="419598at2759"/>